<evidence type="ECO:0000313" key="2">
    <source>
        <dbReference type="Proteomes" id="UP000177876"/>
    </source>
</evidence>
<dbReference type="Proteomes" id="UP000177876">
    <property type="component" value="Unassembled WGS sequence"/>
</dbReference>
<dbReference type="AlphaFoldDB" id="A0A1F2WU56"/>
<comment type="caution">
    <text evidence="1">The sequence shown here is derived from an EMBL/GenBank/DDBJ whole genome shotgun (WGS) entry which is preliminary data.</text>
</comment>
<gene>
    <name evidence="1" type="ORF">A2Y75_11340</name>
</gene>
<accession>A0A1F2WU56</accession>
<sequence length="97" mass="11347">MTITILGWKETKEMQISDREIRESLRLLFERPIGNNSHRAVDQDISRLVISELENLPDTRRHVVIALKEAIEKKSYYVPEEEVAQQIIGRFLADSLR</sequence>
<dbReference type="InterPro" id="IPR035890">
    <property type="entry name" value="Anti-sigma-28_factor_FlgM_sf"/>
</dbReference>
<proteinExistence type="predicted"/>
<dbReference type="SUPFAM" id="SSF101498">
    <property type="entry name" value="Anti-sigma factor FlgM"/>
    <property type="match status" value="1"/>
</dbReference>
<dbReference type="STRING" id="1797197.A2Y75_11340"/>
<evidence type="ECO:0000313" key="1">
    <source>
        <dbReference type="EMBL" id="OFW60320.1"/>
    </source>
</evidence>
<dbReference type="EMBL" id="MELK01000005">
    <property type="protein sequence ID" value="OFW60320.1"/>
    <property type="molecule type" value="Genomic_DNA"/>
</dbReference>
<reference evidence="1 2" key="1">
    <citation type="journal article" date="2016" name="Nat. Commun.">
        <title>Thousands of microbial genomes shed light on interconnected biogeochemical processes in an aquifer system.</title>
        <authorList>
            <person name="Anantharaman K."/>
            <person name="Brown C.T."/>
            <person name="Hug L.A."/>
            <person name="Sharon I."/>
            <person name="Castelle C.J."/>
            <person name="Probst A.J."/>
            <person name="Thomas B.C."/>
            <person name="Singh A."/>
            <person name="Wilkins M.J."/>
            <person name="Karaoz U."/>
            <person name="Brodie E.L."/>
            <person name="Williams K.H."/>
            <person name="Hubbard S.S."/>
            <person name="Banfield J.F."/>
        </authorList>
    </citation>
    <scope>NUCLEOTIDE SEQUENCE [LARGE SCALE GENOMIC DNA]</scope>
</reference>
<protein>
    <recommendedName>
        <fullName evidence="3">Anti-sigma-28 factor FlgM C-terminal domain-containing protein</fullName>
    </recommendedName>
</protein>
<name>A0A1F2WU56_9ACTN</name>
<evidence type="ECO:0008006" key="3">
    <source>
        <dbReference type="Google" id="ProtNLM"/>
    </source>
</evidence>
<organism evidence="1 2">
    <name type="scientific">Candidatus Solincola sediminis</name>
    <dbReference type="NCBI Taxonomy" id="1797199"/>
    <lineage>
        <taxon>Bacteria</taxon>
        <taxon>Bacillati</taxon>
        <taxon>Actinomycetota</taxon>
        <taxon>Candidatus Geothermincolia</taxon>
        <taxon>Candidatus Geothermincolales</taxon>
        <taxon>Candidatus Geothermincolaceae</taxon>
        <taxon>Candidatus Solincola</taxon>
    </lineage>
</organism>